<dbReference type="Proteomes" id="UP000190648">
    <property type="component" value="Unassembled WGS sequence"/>
</dbReference>
<evidence type="ECO:0000313" key="2">
    <source>
        <dbReference type="Proteomes" id="UP000190648"/>
    </source>
</evidence>
<accession>A0A1V4JYV7</accession>
<gene>
    <name evidence="1" type="ORF">AV530_007678</name>
</gene>
<comment type="caution">
    <text evidence="1">The sequence shown here is derived from an EMBL/GenBank/DDBJ whole genome shotgun (WGS) entry which is preliminary data.</text>
</comment>
<dbReference type="EMBL" id="LSYS01005497">
    <property type="protein sequence ID" value="OPJ77334.1"/>
    <property type="molecule type" value="Genomic_DNA"/>
</dbReference>
<proteinExistence type="predicted"/>
<sequence length="98" mass="10862">MGPDAQLTHVVLVLSIAKENSELSSSSSKPEHGAALQNSFLKLLEFKQEINWSLGNTSRSDSQVQKLCHSSRCVMIKCKGNYPELKSFKSPMDSCLFD</sequence>
<name>A0A1V4JYV7_PATFA</name>
<reference evidence="1 2" key="1">
    <citation type="submission" date="2016-02" db="EMBL/GenBank/DDBJ databases">
        <title>Band-tailed pigeon sequencing and assembly.</title>
        <authorList>
            <person name="Soares A.E."/>
            <person name="Novak B.J."/>
            <person name="Rice E.S."/>
            <person name="O'Connell B."/>
            <person name="Chang D."/>
            <person name="Weber S."/>
            <person name="Shapiro B."/>
        </authorList>
    </citation>
    <scope>NUCLEOTIDE SEQUENCE [LARGE SCALE GENOMIC DNA]</scope>
    <source>
        <strain evidence="1">BTP2013</strain>
        <tissue evidence="1">Blood</tissue>
    </source>
</reference>
<organism evidence="1 2">
    <name type="scientific">Patagioenas fasciata monilis</name>
    <dbReference type="NCBI Taxonomy" id="372326"/>
    <lineage>
        <taxon>Eukaryota</taxon>
        <taxon>Metazoa</taxon>
        <taxon>Chordata</taxon>
        <taxon>Craniata</taxon>
        <taxon>Vertebrata</taxon>
        <taxon>Euteleostomi</taxon>
        <taxon>Archelosauria</taxon>
        <taxon>Archosauria</taxon>
        <taxon>Dinosauria</taxon>
        <taxon>Saurischia</taxon>
        <taxon>Theropoda</taxon>
        <taxon>Coelurosauria</taxon>
        <taxon>Aves</taxon>
        <taxon>Neognathae</taxon>
        <taxon>Neoaves</taxon>
        <taxon>Columbimorphae</taxon>
        <taxon>Columbiformes</taxon>
        <taxon>Columbidae</taxon>
        <taxon>Patagioenas</taxon>
    </lineage>
</organism>
<evidence type="ECO:0000313" key="1">
    <source>
        <dbReference type="EMBL" id="OPJ77334.1"/>
    </source>
</evidence>
<dbReference type="AlphaFoldDB" id="A0A1V4JYV7"/>
<keyword evidence="2" id="KW-1185">Reference proteome</keyword>
<protein>
    <submittedName>
        <fullName evidence="1">Uncharacterized protein</fullName>
    </submittedName>
</protein>